<dbReference type="PROSITE" id="PS00903">
    <property type="entry name" value="CYT_DCMP_DEAMINASES_1"/>
    <property type="match status" value="1"/>
</dbReference>
<evidence type="ECO:0000256" key="14">
    <source>
        <dbReference type="ARBA" id="ARBA00045552"/>
    </source>
</evidence>
<dbReference type="GO" id="GO:0003723">
    <property type="term" value="F:RNA binding"/>
    <property type="evidence" value="ECO:0007669"/>
    <property type="project" value="TreeGrafter"/>
</dbReference>
<keyword evidence="7" id="KW-0963">Cytoplasm</keyword>
<reference evidence="19 20" key="1">
    <citation type="submission" date="2019-09" db="EMBL/GenBank/DDBJ databases">
        <title>Bird 10,000 Genomes (B10K) Project - Family phase.</title>
        <authorList>
            <person name="Zhang G."/>
        </authorList>
    </citation>
    <scope>NUCLEOTIDE SEQUENCE [LARGE SCALE GENOMIC DNA]</scope>
    <source>
        <strain evidence="19">B10K-DU-001-15</strain>
        <tissue evidence="19">Muscle</tissue>
    </source>
</reference>
<dbReference type="EC" id="3.5.4.36" evidence="5"/>
<dbReference type="Gene3D" id="3.40.140.10">
    <property type="entry name" value="Cytidine Deaminase, domain 2"/>
    <property type="match status" value="1"/>
</dbReference>
<comment type="function">
    <text evidence="14">Cytidine deaminase catalyzing the cytidine to uridine postranscriptional editing of a variety of mRNAs. Form complexes with cofactors that confer differential editing activity and selectivity. Responsible for the postranscriptional editing of a CAA codon for Gln to a UAA codon for stop in the apolipoprotein B mRNA. Also involved in CGA (Arg) to UGA (Stop) editing in the NF1 mRNA. May also play a role in the epigenetic regulation of gene expression by participating in DNA demethylation.</text>
</comment>
<accession>A0A7L2CE97</accession>
<dbReference type="Pfam" id="PF18774">
    <property type="entry name" value="APOBEC4_like"/>
    <property type="match status" value="1"/>
</dbReference>
<evidence type="ECO:0000256" key="4">
    <source>
        <dbReference type="ARBA" id="ARBA00006576"/>
    </source>
</evidence>
<dbReference type="PANTHER" id="PTHR13857:SF26">
    <property type="entry name" value="C-U-EDITING ENZYME APOBEC-1"/>
    <property type="match status" value="1"/>
</dbReference>
<evidence type="ECO:0000313" key="20">
    <source>
        <dbReference type="Proteomes" id="UP000571582"/>
    </source>
</evidence>
<keyword evidence="12" id="KW-0539">Nucleus</keyword>
<dbReference type="GO" id="GO:0008270">
    <property type="term" value="F:zinc ion binding"/>
    <property type="evidence" value="ECO:0007669"/>
    <property type="project" value="InterPro"/>
</dbReference>
<evidence type="ECO:0000256" key="2">
    <source>
        <dbReference type="ARBA" id="ARBA00004123"/>
    </source>
</evidence>
<comment type="subcellular location">
    <subcellularLocation>
        <location evidence="3">Cytoplasm</location>
    </subcellularLocation>
    <subcellularLocation>
        <location evidence="2">Nucleus</location>
    </subcellularLocation>
</comment>
<dbReference type="Proteomes" id="UP000571582">
    <property type="component" value="Unassembled WGS sequence"/>
</dbReference>
<dbReference type="PROSITE" id="PS51747">
    <property type="entry name" value="CYT_DCMP_DEAMINASES_2"/>
    <property type="match status" value="1"/>
</dbReference>
<proteinExistence type="inferred from homology"/>
<feature type="domain" description="CMP/dCMP-type deaminase" evidence="18">
    <location>
        <begin position="1"/>
        <end position="125"/>
    </location>
</feature>
<comment type="caution">
    <text evidence="19">The sequence shown here is derived from an EMBL/GenBank/DDBJ whole genome shotgun (WGS) entry which is preliminary data.</text>
</comment>
<evidence type="ECO:0000256" key="16">
    <source>
        <dbReference type="ARBA" id="ARBA00049034"/>
    </source>
</evidence>
<dbReference type="InterPro" id="IPR050610">
    <property type="entry name" value="APOBEC_Cyt_Deaminase"/>
</dbReference>
<dbReference type="GO" id="GO:0004126">
    <property type="term" value="F:cytidine deaminase activity"/>
    <property type="evidence" value="ECO:0007669"/>
    <property type="project" value="TreeGrafter"/>
</dbReference>
<gene>
    <name evidence="19" type="primary">Apobec1_1</name>
    <name evidence="19" type="ORF">ALACHE_R16117</name>
</gene>
<keyword evidence="8" id="KW-0507">mRNA processing</keyword>
<evidence type="ECO:0000256" key="8">
    <source>
        <dbReference type="ARBA" id="ARBA00022664"/>
    </source>
</evidence>
<protein>
    <recommendedName>
        <fullName evidence="6">C-&gt;U-editing enzyme APOBEC-1</fullName>
        <ecNumber evidence="5">3.5.4.36</ecNumber>
    </recommendedName>
    <alternativeName>
        <fullName evidence="13">mRNA(cytosine(6666)) deaminase 1</fullName>
    </alternativeName>
</protein>
<dbReference type="InterPro" id="IPR041547">
    <property type="entry name" value="APOBEC1"/>
</dbReference>
<evidence type="ECO:0000256" key="3">
    <source>
        <dbReference type="ARBA" id="ARBA00004496"/>
    </source>
</evidence>
<evidence type="ECO:0000256" key="9">
    <source>
        <dbReference type="ARBA" id="ARBA00022723"/>
    </source>
</evidence>
<dbReference type="InterPro" id="IPR016192">
    <property type="entry name" value="APOBEC/CMP_deaminase_Zn-bd"/>
</dbReference>
<keyword evidence="10" id="KW-0378">Hydrolase</keyword>
<comment type="similarity">
    <text evidence="4">Belongs to the cytidine and deoxycytidylate deaminase family.</text>
</comment>
<keyword evidence="20" id="KW-1185">Reference proteome</keyword>
<evidence type="ECO:0000313" key="19">
    <source>
        <dbReference type="EMBL" id="NXQ36371.1"/>
    </source>
</evidence>
<evidence type="ECO:0000256" key="13">
    <source>
        <dbReference type="ARBA" id="ARBA00031639"/>
    </source>
</evidence>
<feature type="non-terminal residue" evidence="19">
    <location>
        <position position="1"/>
    </location>
</feature>
<evidence type="ECO:0000256" key="10">
    <source>
        <dbReference type="ARBA" id="ARBA00022801"/>
    </source>
</evidence>
<dbReference type="PANTHER" id="PTHR13857">
    <property type="entry name" value="MRNA EDITING ENZYME"/>
    <property type="match status" value="1"/>
</dbReference>
<comment type="subunit">
    <text evidence="15">Homodimer. Interacts with A1CF; form an mRNA editing complex. Interacts with RBM47; form an mRNA editing complex. Found in a complex with CELF2/CUGBP2 and A1CF. Interacts with HNRPAB. Interacts with SYNCRIP.</text>
</comment>
<dbReference type="GO" id="GO:0016554">
    <property type="term" value="P:cytidine to uridine editing"/>
    <property type="evidence" value="ECO:0007669"/>
    <property type="project" value="TreeGrafter"/>
</dbReference>
<evidence type="ECO:0000256" key="6">
    <source>
        <dbReference type="ARBA" id="ARBA00014786"/>
    </source>
</evidence>
<dbReference type="AlphaFoldDB" id="A0A7L2CE97"/>
<evidence type="ECO:0000259" key="18">
    <source>
        <dbReference type="PROSITE" id="PS51747"/>
    </source>
</evidence>
<organism evidence="19 20">
    <name type="scientific">Alaudala cheleensis</name>
    <name type="common">Asian short-toed lark</name>
    <dbReference type="NCBI Taxonomy" id="670337"/>
    <lineage>
        <taxon>Eukaryota</taxon>
        <taxon>Metazoa</taxon>
        <taxon>Chordata</taxon>
        <taxon>Craniata</taxon>
        <taxon>Vertebrata</taxon>
        <taxon>Euteleostomi</taxon>
        <taxon>Archelosauria</taxon>
        <taxon>Archosauria</taxon>
        <taxon>Dinosauria</taxon>
        <taxon>Saurischia</taxon>
        <taxon>Theropoda</taxon>
        <taxon>Coelurosauria</taxon>
        <taxon>Aves</taxon>
        <taxon>Neognathae</taxon>
        <taxon>Neoaves</taxon>
        <taxon>Telluraves</taxon>
        <taxon>Australaves</taxon>
        <taxon>Passeriformes</taxon>
        <taxon>Sylvioidea</taxon>
        <taxon>Alaudidae</taxon>
        <taxon>Alaudala</taxon>
    </lineage>
</organism>
<keyword evidence="9" id="KW-0479">Metal-binding</keyword>
<comment type="catalytic activity">
    <reaction evidence="17">
        <text>cytidine(6666) in apoB mRNA + H2O + H(+) = uridine(6666) in apoB mRNA + NH4(+)</text>
        <dbReference type="Rhea" id="RHEA:21772"/>
        <dbReference type="Rhea" id="RHEA-COMP:13888"/>
        <dbReference type="Rhea" id="RHEA-COMP:13889"/>
        <dbReference type="ChEBI" id="CHEBI:15377"/>
        <dbReference type="ChEBI" id="CHEBI:15378"/>
        <dbReference type="ChEBI" id="CHEBI:28938"/>
        <dbReference type="ChEBI" id="CHEBI:65315"/>
        <dbReference type="ChEBI" id="CHEBI:82748"/>
        <dbReference type="EC" id="3.5.4.36"/>
    </reaction>
    <physiologicalReaction direction="left-to-right" evidence="17">
        <dbReference type="Rhea" id="RHEA:21773"/>
    </physiologicalReaction>
</comment>
<dbReference type="GO" id="GO:0005737">
    <property type="term" value="C:cytoplasm"/>
    <property type="evidence" value="ECO:0007669"/>
    <property type="project" value="TreeGrafter"/>
</dbReference>
<dbReference type="SUPFAM" id="SSF53927">
    <property type="entry name" value="Cytidine deaminase-like"/>
    <property type="match status" value="1"/>
</dbReference>
<evidence type="ECO:0000256" key="5">
    <source>
        <dbReference type="ARBA" id="ARBA00012742"/>
    </source>
</evidence>
<evidence type="ECO:0000256" key="17">
    <source>
        <dbReference type="ARBA" id="ARBA00049310"/>
    </source>
</evidence>
<evidence type="ECO:0000256" key="12">
    <source>
        <dbReference type="ARBA" id="ARBA00023242"/>
    </source>
</evidence>
<evidence type="ECO:0000256" key="11">
    <source>
        <dbReference type="ARBA" id="ARBA00022833"/>
    </source>
</evidence>
<dbReference type="InterPro" id="IPR002125">
    <property type="entry name" value="CMP_dCMP_dom"/>
</dbReference>
<evidence type="ECO:0000256" key="1">
    <source>
        <dbReference type="ARBA" id="ARBA00001947"/>
    </source>
</evidence>
<dbReference type="GO" id="GO:0005634">
    <property type="term" value="C:nucleus"/>
    <property type="evidence" value="ECO:0007669"/>
    <property type="project" value="TreeGrafter"/>
</dbReference>
<feature type="non-terminal residue" evidence="19">
    <location>
        <position position="182"/>
    </location>
</feature>
<evidence type="ECO:0000256" key="7">
    <source>
        <dbReference type="ARBA" id="ARBA00022490"/>
    </source>
</evidence>
<comment type="cofactor">
    <cofactor evidence="1">
        <name>Zn(2+)</name>
        <dbReference type="ChEBI" id="CHEBI:29105"/>
    </cofactor>
</comment>
<name>A0A7L2CE97_9PASS</name>
<dbReference type="EMBL" id="VWYE01028018">
    <property type="protein sequence ID" value="NXQ36371.1"/>
    <property type="molecule type" value="Genomic_DNA"/>
</dbReference>
<keyword evidence="11" id="KW-0862">Zinc</keyword>
<evidence type="ECO:0000256" key="15">
    <source>
        <dbReference type="ARBA" id="ARBA00046509"/>
    </source>
</evidence>
<dbReference type="InterPro" id="IPR016193">
    <property type="entry name" value="Cytidine_deaminase-like"/>
</dbReference>
<comment type="catalytic activity">
    <reaction evidence="16">
        <text>a cytidine in mRNA + H2O + H(+) = a uridine in mRNA + NH4(+)</text>
        <dbReference type="Rhea" id="RHEA:74355"/>
        <dbReference type="Rhea" id="RHEA-COMP:14658"/>
        <dbReference type="Rhea" id="RHEA-COMP:15145"/>
        <dbReference type="ChEBI" id="CHEBI:15377"/>
        <dbReference type="ChEBI" id="CHEBI:15378"/>
        <dbReference type="ChEBI" id="CHEBI:28938"/>
        <dbReference type="ChEBI" id="CHEBI:65315"/>
        <dbReference type="ChEBI" id="CHEBI:82748"/>
    </reaction>
    <physiologicalReaction direction="left-to-right" evidence="16">
        <dbReference type="Rhea" id="RHEA:74356"/>
    </physiologicalReaction>
</comment>
<sequence>MKLLFCFSMYISKKALRKHFDPRVYPHETYLLCHLQWGGSDRCWIHWLRNTHDLHAEEFFLEEIFEPRSYNFCTITWYLSYSPCWRCCDAIQDFLERQPNVEINIHVARLFYSDSPENRRALRELHSLPRVNYLASVSLDYSYCWKTFLQRGDNCGISPKGFEFEIQRNRLRLENILMVSTL</sequence>